<dbReference type="GO" id="GO:0010972">
    <property type="term" value="P:negative regulation of G2/M transition of mitotic cell cycle"/>
    <property type="evidence" value="ECO:0007669"/>
    <property type="project" value="TreeGrafter"/>
</dbReference>
<evidence type="ECO:0000256" key="1">
    <source>
        <dbReference type="SAM" id="MobiDB-lite"/>
    </source>
</evidence>
<dbReference type="InterPro" id="IPR011990">
    <property type="entry name" value="TPR-like_helical_dom_sf"/>
</dbReference>
<dbReference type="InterPro" id="IPR052945">
    <property type="entry name" value="Mitotic_Regulator"/>
</dbReference>
<feature type="region of interest" description="Disordered" evidence="1">
    <location>
        <begin position="1"/>
        <end position="126"/>
    </location>
</feature>
<reference evidence="2" key="1">
    <citation type="submission" date="2022-07" db="EMBL/GenBank/DDBJ databases">
        <title>Fungi with potential for degradation of polypropylene.</title>
        <authorList>
            <person name="Gostincar C."/>
        </authorList>
    </citation>
    <scope>NUCLEOTIDE SEQUENCE</scope>
    <source>
        <strain evidence="2">EXF-13287</strain>
    </source>
</reference>
<dbReference type="InterPro" id="IPR006597">
    <property type="entry name" value="Sel1-like"/>
</dbReference>
<feature type="compositionally biased region" description="Basic and acidic residues" evidence="1">
    <location>
        <begin position="93"/>
        <end position="104"/>
    </location>
</feature>
<dbReference type="AlphaFoldDB" id="A0AA38SC16"/>
<feature type="compositionally biased region" description="Basic and acidic residues" evidence="1">
    <location>
        <begin position="45"/>
        <end position="69"/>
    </location>
</feature>
<keyword evidence="3" id="KW-1185">Reference proteome</keyword>
<gene>
    <name evidence="2" type="ORF">NKR19_g4098</name>
</gene>
<dbReference type="FunFam" id="1.25.40.10:FF:001244">
    <property type="entry name" value="HCP-like protein"/>
    <property type="match status" value="1"/>
</dbReference>
<dbReference type="PANTHER" id="PTHR43628:SF1">
    <property type="entry name" value="CHITIN SYNTHASE REGULATORY FACTOR 2-RELATED"/>
    <property type="match status" value="1"/>
</dbReference>
<evidence type="ECO:0000313" key="2">
    <source>
        <dbReference type="EMBL" id="KAJ9156856.1"/>
    </source>
</evidence>
<dbReference type="EMBL" id="JANBVN010000049">
    <property type="protein sequence ID" value="KAJ9156856.1"/>
    <property type="molecule type" value="Genomic_DNA"/>
</dbReference>
<evidence type="ECO:0000313" key="3">
    <source>
        <dbReference type="Proteomes" id="UP001174691"/>
    </source>
</evidence>
<dbReference type="GO" id="GO:0032153">
    <property type="term" value="C:cell division site"/>
    <property type="evidence" value="ECO:0007669"/>
    <property type="project" value="TreeGrafter"/>
</dbReference>
<dbReference type="Gene3D" id="1.25.40.10">
    <property type="entry name" value="Tetratricopeptide repeat domain"/>
    <property type="match status" value="1"/>
</dbReference>
<dbReference type="PANTHER" id="PTHR43628">
    <property type="entry name" value="ACTIVATOR OF C KINASE PROTEIN 1-RELATED"/>
    <property type="match status" value="1"/>
</dbReference>
<organism evidence="2 3">
    <name type="scientific">Coniochaeta hoffmannii</name>
    <dbReference type="NCBI Taxonomy" id="91930"/>
    <lineage>
        <taxon>Eukaryota</taxon>
        <taxon>Fungi</taxon>
        <taxon>Dikarya</taxon>
        <taxon>Ascomycota</taxon>
        <taxon>Pezizomycotina</taxon>
        <taxon>Sordariomycetes</taxon>
        <taxon>Sordariomycetidae</taxon>
        <taxon>Coniochaetales</taxon>
        <taxon>Coniochaetaceae</taxon>
        <taxon>Coniochaeta</taxon>
    </lineage>
</organism>
<dbReference type="Proteomes" id="UP001174691">
    <property type="component" value="Unassembled WGS sequence"/>
</dbReference>
<dbReference type="Pfam" id="PF08238">
    <property type="entry name" value="Sel1"/>
    <property type="match status" value="3"/>
</dbReference>
<accession>A0AA38SC16</accession>
<dbReference type="SMART" id="SM00671">
    <property type="entry name" value="SEL1"/>
    <property type="match status" value="3"/>
</dbReference>
<name>A0AA38SC16_9PEZI</name>
<comment type="caution">
    <text evidence="2">The sequence shown here is derived from an EMBL/GenBank/DDBJ whole genome shotgun (WGS) entry which is preliminary data.</text>
</comment>
<proteinExistence type="predicted"/>
<dbReference type="SUPFAM" id="SSF81901">
    <property type="entry name" value="HCP-like"/>
    <property type="match status" value="1"/>
</dbReference>
<sequence>MGLRDLLKKKHDLQEKDTDAETISRLASPEFTFIRSDTYSQEIVHPPDHPARDGDDDAHLKTKEKDGSKNRLSLDVFRSSRSRSSSVTSNKSQTKDVRDRDSASKRLSHRLHLNRNPSSSEVVPQNLPEIKAYTPDGQEDKEGAELQWEKRATILARENEKHRKSRPDLGDYDNESASRDFAQMHVGDDGPSRSQEVIGVAVSAPEEAVVSTKAIDEDIQEAIRLHEEGELEKSTAMFGRLADPNGANNPLSQVLYGLALRHGWGCTPDPAAAVNYLSAAASNAATVENLALQAGLKKGGAAKGELVLAIFELANCFRHGWGIPKDPVAAKQYYETAANLGDTDAMNEVAWCYLEGFGTKKDKYAAAKYYRLAEQNGNKTLGNSWIWKDKYTPGGGKK</sequence>
<protein>
    <submittedName>
        <fullName evidence="2">HCP-like protein</fullName>
    </submittedName>
</protein>